<dbReference type="RefSeq" id="WP_380673868.1">
    <property type="nucleotide sequence ID" value="NZ_JBHLXG010000004.1"/>
</dbReference>
<evidence type="ECO:0000256" key="3">
    <source>
        <dbReference type="ARBA" id="ARBA00022913"/>
    </source>
</evidence>
<evidence type="ECO:0000313" key="8">
    <source>
        <dbReference type="Proteomes" id="UP001589792"/>
    </source>
</evidence>
<proteinExistence type="predicted"/>
<evidence type="ECO:0000259" key="6">
    <source>
        <dbReference type="Pfam" id="PF04829"/>
    </source>
</evidence>
<dbReference type="InterPro" id="IPR006914">
    <property type="entry name" value="VENN_dom"/>
</dbReference>
<dbReference type="Proteomes" id="UP001589792">
    <property type="component" value="Unassembled WGS sequence"/>
</dbReference>
<accession>A0ABV6EAY5</accession>
<name>A0ABV6EAY5_9GAMM</name>
<feature type="region of interest" description="Disordered" evidence="5">
    <location>
        <begin position="29"/>
        <end position="69"/>
    </location>
</feature>
<dbReference type="Pfam" id="PF04829">
    <property type="entry name" value="PT-VENN"/>
    <property type="match status" value="1"/>
</dbReference>
<keyword evidence="4" id="KW-0843">Virulence</keyword>
<evidence type="ECO:0000256" key="5">
    <source>
        <dbReference type="SAM" id="MobiDB-lite"/>
    </source>
</evidence>
<comment type="caution">
    <text evidence="7">The sequence shown here is derived from an EMBL/GenBank/DDBJ whole genome shotgun (WGS) entry which is preliminary data.</text>
</comment>
<evidence type="ECO:0000256" key="4">
    <source>
        <dbReference type="ARBA" id="ARBA00023026"/>
    </source>
</evidence>
<dbReference type="EMBL" id="JBHLXG010000004">
    <property type="protein sequence ID" value="MFC0226176.1"/>
    <property type="molecule type" value="Genomic_DNA"/>
</dbReference>
<reference evidence="7 8" key="1">
    <citation type="submission" date="2024-09" db="EMBL/GenBank/DDBJ databases">
        <authorList>
            <person name="Sun Q."/>
            <person name="Mori K."/>
        </authorList>
    </citation>
    <scope>NUCLEOTIDE SEQUENCE [LARGE SCALE GENOMIC DNA]</scope>
    <source>
        <strain evidence="7 8">CCM 8626</strain>
    </source>
</reference>
<keyword evidence="8" id="KW-1185">Reference proteome</keyword>
<sequence>NTQQSSGKNSSSGFGVGVDVSTAGVMASVNANKGQGSENGNGTQWTETTVDSGNKVNITSGRDTTLSGAQVSGDSVKMDVGRDLTLSSQQDSDRFDAKQTSVSGGLSVPIGTGVGGAQFSTSRDKLQSNYDSVQEQTGVFAGQGGFDITVGNHTQLDGAVIASTAPAEKNTLDTGTLGFSNIENKAEFKAEHQGGSFSTGGSLLGDVLSNSNNLSLAGANNSGHAEGTTQAAVSDGTIIIRDPANQKQDVNDLSCDTENANGSIAPIFDKEKEQNRLKQAQLIGEIGGQAMDILRTQGDINGLEAALKANPKLKGDEKALRDTPEYQAAMQKYGTGSDVQKAAQAVTAALQGLAGGNMAAAIAGGLSPYAVEQIKAYTKGNDTANVLAHAVWGAIAAEMSGNSAAAGAAGGELAARYLVSQLYPGVKPEDLTEEQKQNISALSTPAAGLAGGVTGDSSANALAGAQAGKNATENNFLRATSSNKLDKAVEKIMQGDKSLAAANDLLTLANADKRSDALVSKFTKDPSQMSSTERAELAGYLRVYASEMEKTYGSAVAQELVKGMLSGRDYIKRNPDSEAMAKAQVIMNTWGYHKSNASIGDSALIFGSSVLGTTIKGMAANAAIGVGVNAGVQLSGKDPFSYVDAIMAGVTAAATTGKGIVASTPINMGGAAIGSSIKGEDPANSAIAAGVGSVLGGAAGKIATEQLKPAIKEGSAEIIGAVTGGTVGEITGKNVQDSLNNVGDKNGKN</sequence>
<keyword evidence="2" id="KW-0800">Toxin</keyword>
<dbReference type="Pfam" id="PF13332">
    <property type="entry name" value="Fil_haemagg_2"/>
    <property type="match status" value="1"/>
</dbReference>
<dbReference type="InterPro" id="IPR025157">
    <property type="entry name" value="Hemagglutinin_rpt"/>
</dbReference>
<evidence type="ECO:0000313" key="7">
    <source>
        <dbReference type="EMBL" id="MFC0226176.1"/>
    </source>
</evidence>
<gene>
    <name evidence="7" type="ORF">ACFFJ3_06625</name>
</gene>
<feature type="domain" description="VENN motif-containing" evidence="6">
    <location>
        <begin position="428"/>
        <end position="478"/>
    </location>
</feature>
<evidence type="ECO:0000256" key="1">
    <source>
        <dbReference type="ARBA" id="ARBA00004219"/>
    </source>
</evidence>
<protein>
    <submittedName>
        <fullName evidence="7">Hemagglutinin repeat-containing protein</fullName>
    </submittedName>
</protein>
<keyword evidence="3" id="KW-1266">Target cell cytoplasm</keyword>
<evidence type="ECO:0000256" key="2">
    <source>
        <dbReference type="ARBA" id="ARBA00022656"/>
    </source>
</evidence>
<comment type="subcellular location">
    <subcellularLocation>
        <location evidence="1">Target cell</location>
        <location evidence="1">Target cell cytoplasm</location>
    </subcellularLocation>
</comment>
<feature type="non-terminal residue" evidence="7">
    <location>
        <position position="1"/>
    </location>
</feature>
<organism evidence="7 8">
    <name type="scientific">Serratia aquatilis</name>
    <dbReference type="NCBI Taxonomy" id="1737515"/>
    <lineage>
        <taxon>Bacteria</taxon>
        <taxon>Pseudomonadati</taxon>
        <taxon>Pseudomonadota</taxon>
        <taxon>Gammaproteobacteria</taxon>
        <taxon>Enterobacterales</taxon>
        <taxon>Yersiniaceae</taxon>
        <taxon>Serratia</taxon>
    </lineage>
</organism>